<keyword evidence="3" id="KW-1185">Reference proteome</keyword>
<feature type="compositionally biased region" description="Basic and acidic residues" evidence="1">
    <location>
        <begin position="34"/>
        <end position="45"/>
    </location>
</feature>
<evidence type="ECO:0000256" key="1">
    <source>
        <dbReference type="SAM" id="MobiDB-lite"/>
    </source>
</evidence>
<gene>
    <name evidence="2" type="ORF">A2U01_0099867</name>
</gene>
<protein>
    <submittedName>
        <fullName evidence="2">Uncharacterized protein</fullName>
    </submittedName>
</protein>
<feature type="non-terminal residue" evidence="2">
    <location>
        <position position="45"/>
    </location>
</feature>
<evidence type="ECO:0000313" key="2">
    <source>
        <dbReference type="EMBL" id="MCI78597.1"/>
    </source>
</evidence>
<proteinExistence type="predicted"/>
<feature type="region of interest" description="Disordered" evidence="1">
    <location>
        <begin position="1"/>
        <end position="45"/>
    </location>
</feature>
<sequence>MESINVVIDDSPSPNVTDAEADAEALHQQSEEVASEKESEPNLED</sequence>
<dbReference type="Proteomes" id="UP000265520">
    <property type="component" value="Unassembled WGS sequence"/>
</dbReference>
<dbReference type="EMBL" id="LXQA010954336">
    <property type="protein sequence ID" value="MCI78597.1"/>
    <property type="molecule type" value="Genomic_DNA"/>
</dbReference>
<name>A0A392URY7_9FABA</name>
<organism evidence="2 3">
    <name type="scientific">Trifolium medium</name>
    <dbReference type="NCBI Taxonomy" id="97028"/>
    <lineage>
        <taxon>Eukaryota</taxon>
        <taxon>Viridiplantae</taxon>
        <taxon>Streptophyta</taxon>
        <taxon>Embryophyta</taxon>
        <taxon>Tracheophyta</taxon>
        <taxon>Spermatophyta</taxon>
        <taxon>Magnoliopsida</taxon>
        <taxon>eudicotyledons</taxon>
        <taxon>Gunneridae</taxon>
        <taxon>Pentapetalae</taxon>
        <taxon>rosids</taxon>
        <taxon>fabids</taxon>
        <taxon>Fabales</taxon>
        <taxon>Fabaceae</taxon>
        <taxon>Papilionoideae</taxon>
        <taxon>50 kb inversion clade</taxon>
        <taxon>NPAAA clade</taxon>
        <taxon>Hologalegina</taxon>
        <taxon>IRL clade</taxon>
        <taxon>Trifolieae</taxon>
        <taxon>Trifolium</taxon>
    </lineage>
</organism>
<reference evidence="2 3" key="1">
    <citation type="journal article" date="2018" name="Front. Plant Sci.">
        <title>Red Clover (Trifolium pratense) and Zigzag Clover (T. medium) - A Picture of Genomic Similarities and Differences.</title>
        <authorList>
            <person name="Dluhosova J."/>
            <person name="Istvanek J."/>
            <person name="Nedelnik J."/>
            <person name="Repkova J."/>
        </authorList>
    </citation>
    <scope>NUCLEOTIDE SEQUENCE [LARGE SCALE GENOMIC DNA]</scope>
    <source>
        <strain evidence="3">cv. 10/8</strain>
        <tissue evidence="2">Leaf</tissue>
    </source>
</reference>
<dbReference type="AlphaFoldDB" id="A0A392URY7"/>
<accession>A0A392URY7</accession>
<evidence type="ECO:0000313" key="3">
    <source>
        <dbReference type="Proteomes" id="UP000265520"/>
    </source>
</evidence>
<comment type="caution">
    <text evidence="2">The sequence shown here is derived from an EMBL/GenBank/DDBJ whole genome shotgun (WGS) entry which is preliminary data.</text>
</comment>